<evidence type="ECO:0000313" key="3">
    <source>
        <dbReference type="EMBL" id="UMB68224.1"/>
    </source>
</evidence>
<protein>
    <recommendedName>
        <fullName evidence="1">Acetaldehyde dehydrogenase</fullName>
        <ecNumber evidence="1">1.2.1.10</ecNumber>
    </recommendedName>
    <alternativeName>
        <fullName evidence="1">Acetaldehyde dehydrogenase [acetylating]</fullName>
    </alternativeName>
</protein>
<dbReference type="CDD" id="cd23933">
    <property type="entry name" value="ALDH_C"/>
    <property type="match status" value="1"/>
</dbReference>
<keyword evidence="1" id="KW-0520">NAD</keyword>
<gene>
    <name evidence="3" type="ORF">MKK62_17485</name>
</gene>
<dbReference type="InterPro" id="IPR003361">
    <property type="entry name" value="Acetaldehyde_dehydrogenase"/>
</dbReference>
<accession>A0ABY3VNJ8</accession>
<dbReference type="HAMAP" id="MF_01657">
    <property type="entry name" value="Ac_ald_DH_ac"/>
    <property type="match status" value="1"/>
</dbReference>
<dbReference type="EMBL" id="CP092488">
    <property type="protein sequence ID" value="UMB68224.1"/>
    <property type="molecule type" value="Genomic_DNA"/>
</dbReference>
<comment type="caution">
    <text evidence="1">Lacks conserved residue(s) required for the propagation of feature annotation.</text>
</comment>
<evidence type="ECO:0000313" key="4">
    <source>
        <dbReference type="Proteomes" id="UP001055336"/>
    </source>
</evidence>
<keyword evidence="1" id="KW-0058">Aromatic hydrocarbons catabolism</keyword>
<dbReference type="SUPFAM" id="SSF55347">
    <property type="entry name" value="Glyceraldehyde-3-phosphate dehydrogenase-like, C-terminal domain"/>
    <property type="match status" value="1"/>
</dbReference>
<dbReference type="RefSeq" id="WP_240258686.1">
    <property type="nucleotide sequence ID" value="NZ_CP092488.2"/>
</dbReference>
<keyword evidence="1" id="KW-0560">Oxidoreductase</keyword>
<comment type="similarity">
    <text evidence="1">Belongs to the acetaldehyde dehydrogenase family.</text>
</comment>
<sequence>MARGSFPALVLGSGPVGTDLMMKIGRRNGPVSAISAMHVDEFPDARVVFNTLPGGRDRATGSAARMIDLVPGTGPWCVPAVNLDDNLDDAYLNMATGDAQVGVPVVAAMTRSAIVSYAEVVSSISTKAVSSDVRTDIDHVNEQTTAAVQFVGGAQRAKTISIVTPADPPPAARCTVYCLLEGDPDRHRIEHDVAAMVQKVRAYAPGYRLKRPIQFDTIPAADPLVIPETGKFSGTRVTMFLEIIGAADHFPFHAGPFDLVTAAALNTAERIAARGCETPGVIR</sequence>
<dbReference type="Gene3D" id="3.30.360.10">
    <property type="entry name" value="Dihydrodipicolinate Reductase, domain 2"/>
    <property type="match status" value="1"/>
</dbReference>
<reference evidence="3" key="1">
    <citation type="submission" date="2022-08" db="EMBL/GenBank/DDBJ databases">
        <title>Whole genome sequencing of non-tuberculosis mycobacteria type-strains.</title>
        <authorList>
            <person name="Igarashi Y."/>
            <person name="Osugi A."/>
            <person name="Mitarai S."/>
        </authorList>
    </citation>
    <scope>NUCLEOTIDE SEQUENCE</scope>
    <source>
        <strain evidence="3">DSM 45127</strain>
    </source>
</reference>
<organism evidence="3 4">
    <name type="scientific">Mycobacterium paraterrae</name>
    <dbReference type="NCBI Taxonomy" id="577492"/>
    <lineage>
        <taxon>Bacteria</taxon>
        <taxon>Bacillati</taxon>
        <taxon>Actinomycetota</taxon>
        <taxon>Actinomycetes</taxon>
        <taxon>Mycobacteriales</taxon>
        <taxon>Mycobacteriaceae</taxon>
        <taxon>Mycobacterium</taxon>
    </lineage>
</organism>
<dbReference type="NCBIfam" id="NF006157">
    <property type="entry name" value="PRK08300.1"/>
    <property type="match status" value="1"/>
</dbReference>
<dbReference type="Pfam" id="PF09290">
    <property type="entry name" value="AcetDehyd-dimer"/>
    <property type="match status" value="1"/>
</dbReference>
<feature type="domain" description="Acetaldehyde dehydrogenase C-terminal" evidence="2">
    <location>
        <begin position="99"/>
        <end position="251"/>
    </location>
</feature>
<evidence type="ECO:0000256" key="1">
    <source>
        <dbReference type="HAMAP-Rule" id="MF_01657"/>
    </source>
</evidence>
<name>A0ABY3VNJ8_9MYCO</name>
<dbReference type="InterPro" id="IPR015426">
    <property type="entry name" value="Acetylaldehyde_DH_C"/>
</dbReference>
<dbReference type="Proteomes" id="UP001055336">
    <property type="component" value="Chromosome"/>
</dbReference>
<keyword evidence="4" id="KW-1185">Reference proteome</keyword>
<proteinExistence type="inferred from homology"/>
<evidence type="ECO:0000259" key="2">
    <source>
        <dbReference type="Pfam" id="PF09290"/>
    </source>
</evidence>
<comment type="catalytic activity">
    <reaction evidence="1">
        <text>acetaldehyde + NAD(+) + CoA = acetyl-CoA + NADH + H(+)</text>
        <dbReference type="Rhea" id="RHEA:23288"/>
        <dbReference type="ChEBI" id="CHEBI:15343"/>
        <dbReference type="ChEBI" id="CHEBI:15378"/>
        <dbReference type="ChEBI" id="CHEBI:57287"/>
        <dbReference type="ChEBI" id="CHEBI:57288"/>
        <dbReference type="ChEBI" id="CHEBI:57540"/>
        <dbReference type="ChEBI" id="CHEBI:57945"/>
        <dbReference type="EC" id="1.2.1.10"/>
    </reaction>
</comment>
<dbReference type="EC" id="1.2.1.10" evidence="1"/>